<dbReference type="PANTHER" id="PTHR24305:SF166">
    <property type="entry name" value="CYTOCHROME P450 12A4, MITOCHONDRIAL-RELATED"/>
    <property type="match status" value="1"/>
</dbReference>
<evidence type="ECO:0000256" key="2">
    <source>
        <dbReference type="ARBA" id="ARBA00005179"/>
    </source>
</evidence>
<dbReference type="InterPro" id="IPR036396">
    <property type="entry name" value="Cyt_P450_sf"/>
</dbReference>
<evidence type="ECO:0000256" key="9">
    <source>
        <dbReference type="PIRSR" id="PIRSR602403-1"/>
    </source>
</evidence>
<proteinExistence type="inferred from homology"/>
<dbReference type="Proteomes" id="UP000076727">
    <property type="component" value="Unassembled WGS sequence"/>
</dbReference>
<dbReference type="InterPro" id="IPR001128">
    <property type="entry name" value="Cyt_P450"/>
</dbReference>
<sequence length="510" mass="56645">MAASIDFDLLSSIGIALLGFILWKIANILLAPFWSTLRDLPGPPSPSLIYGNLFDIQKADDAVLHEAWTEKYGPTITYKGWLNSHKPYTTDTRAIGHILNHSHDYAKPAIDAFLLGKLVGHGDFHRQQNPAFGYAQIRELTSIFVEKAQQVGIQPRIDVTTGLNKMTLDVIGLAGFNYDFNALDNKPNELNEAFNTMFQAITSTATAFFIALRLHCEGTSNAQDVARRVGMQLIQENKAEVVKASSGGKGTDDALRSRDLLTLLIKANMSPDVPESQRLSDEDVLARKFLIAGHETTSYGTGWVLFALAQAPDIQHKLRTELLSVQTDTPSMDELNALPYLDAVVREAMRLHAPVAVTAREACKDDTIPLNTPYTDRHDQVHDHIKIQKGTQILIPILALNRSKALWGADAFEFKPERWEKVPEAAQDIPGVWANLMSFIGGPRACIGYRFSLIEIKSLLFVLVKAFEIELAFPANDIVKKSAIVTRPYVRDQVERGSQLPLLFMPYQAA</sequence>
<evidence type="ECO:0000256" key="6">
    <source>
        <dbReference type="ARBA" id="ARBA00023002"/>
    </source>
</evidence>
<dbReference type="PRINTS" id="PR00385">
    <property type="entry name" value="P450"/>
</dbReference>
<dbReference type="GO" id="GO:0004497">
    <property type="term" value="F:monooxygenase activity"/>
    <property type="evidence" value="ECO:0007669"/>
    <property type="project" value="UniProtKB-KW"/>
</dbReference>
<evidence type="ECO:0000313" key="12">
    <source>
        <dbReference type="Proteomes" id="UP000076727"/>
    </source>
</evidence>
<keyword evidence="12" id="KW-1185">Reference proteome</keyword>
<dbReference type="PRINTS" id="PR00465">
    <property type="entry name" value="EP450IV"/>
</dbReference>
<reference evidence="11 12" key="1">
    <citation type="journal article" date="2016" name="Mol. Biol. Evol.">
        <title>Comparative Genomics of Early-Diverging Mushroom-Forming Fungi Provides Insights into the Origins of Lignocellulose Decay Capabilities.</title>
        <authorList>
            <person name="Nagy L.G."/>
            <person name="Riley R."/>
            <person name="Tritt A."/>
            <person name="Adam C."/>
            <person name="Daum C."/>
            <person name="Floudas D."/>
            <person name="Sun H."/>
            <person name="Yadav J.S."/>
            <person name="Pangilinan J."/>
            <person name="Larsson K.H."/>
            <person name="Matsuura K."/>
            <person name="Barry K."/>
            <person name="Labutti K."/>
            <person name="Kuo R."/>
            <person name="Ohm R.A."/>
            <person name="Bhattacharya S.S."/>
            <person name="Shirouzu T."/>
            <person name="Yoshinaga Y."/>
            <person name="Martin F.M."/>
            <person name="Grigoriev I.V."/>
            <person name="Hibbett D.S."/>
        </authorList>
    </citation>
    <scope>NUCLEOTIDE SEQUENCE [LARGE SCALE GENOMIC DNA]</scope>
    <source>
        <strain evidence="11 12">L-15889</strain>
    </source>
</reference>
<evidence type="ECO:0000256" key="8">
    <source>
        <dbReference type="ARBA" id="ARBA00023033"/>
    </source>
</evidence>
<evidence type="ECO:0000313" key="11">
    <source>
        <dbReference type="EMBL" id="KZT69443.1"/>
    </source>
</evidence>
<dbReference type="GO" id="GO:0020037">
    <property type="term" value="F:heme binding"/>
    <property type="evidence" value="ECO:0007669"/>
    <property type="project" value="InterPro"/>
</dbReference>
<dbReference type="OrthoDB" id="1470350at2759"/>
<protein>
    <submittedName>
        <fullName evidence="11">Cytochrome P450</fullName>
    </submittedName>
</protein>
<keyword evidence="10" id="KW-1133">Transmembrane helix</keyword>
<feature type="transmembrane region" description="Helical" evidence="10">
    <location>
        <begin position="12"/>
        <end position="34"/>
    </location>
</feature>
<dbReference type="InterPro" id="IPR002403">
    <property type="entry name" value="Cyt_P450_E_grp-IV"/>
</dbReference>
<keyword evidence="5 9" id="KW-0479">Metal-binding</keyword>
<gene>
    <name evidence="11" type="ORF">DAEQUDRAFT_745251</name>
</gene>
<evidence type="ECO:0000256" key="10">
    <source>
        <dbReference type="SAM" id="Phobius"/>
    </source>
</evidence>
<comment type="similarity">
    <text evidence="3">Belongs to the cytochrome P450 family.</text>
</comment>
<evidence type="ECO:0000256" key="1">
    <source>
        <dbReference type="ARBA" id="ARBA00001971"/>
    </source>
</evidence>
<accession>A0A165QGJ1</accession>
<organism evidence="11 12">
    <name type="scientific">Daedalea quercina L-15889</name>
    <dbReference type="NCBI Taxonomy" id="1314783"/>
    <lineage>
        <taxon>Eukaryota</taxon>
        <taxon>Fungi</taxon>
        <taxon>Dikarya</taxon>
        <taxon>Basidiomycota</taxon>
        <taxon>Agaricomycotina</taxon>
        <taxon>Agaricomycetes</taxon>
        <taxon>Polyporales</taxon>
        <taxon>Fomitopsis</taxon>
    </lineage>
</organism>
<dbReference type="GO" id="GO:0016705">
    <property type="term" value="F:oxidoreductase activity, acting on paired donors, with incorporation or reduction of molecular oxygen"/>
    <property type="evidence" value="ECO:0007669"/>
    <property type="project" value="InterPro"/>
</dbReference>
<keyword evidence="10" id="KW-0472">Membrane</keyword>
<evidence type="ECO:0000256" key="7">
    <source>
        <dbReference type="ARBA" id="ARBA00023004"/>
    </source>
</evidence>
<dbReference type="Gene3D" id="1.10.630.10">
    <property type="entry name" value="Cytochrome P450"/>
    <property type="match status" value="1"/>
</dbReference>
<dbReference type="EMBL" id="KV429058">
    <property type="protein sequence ID" value="KZT69443.1"/>
    <property type="molecule type" value="Genomic_DNA"/>
</dbReference>
<dbReference type="STRING" id="1314783.A0A165QGJ1"/>
<keyword evidence="7 9" id="KW-0408">Iron</keyword>
<feature type="binding site" description="axial binding residue" evidence="9">
    <location>
        <position position="446"/>
    </location>
    <ligand>
        <name>heme</name>
        <dbReference type="ChEBI" id="CHEBI:30413"/>
    </ligand>
    <ligandPart>
        <name>Fe</name>
        <dbReference type="ChEBI" id="CHEBI:18248"/>
    </ligandPart>
</feature>
<dbReference type="SUPFAM" id="SSF48264">
    <property type="entry name" value="Cytochrome P450"/>
    <property type="match status" value="1"/>
</dbReference>
<dbReference type="Pfam" id="PF00067">
    <property type="entry name" value="p450"/>
    <property type="match status" value="1"/>
</dbReference>
<dbReference type="PANTHER" id="PTHR24305">
    <property type="entry name" value="CYTOCHROME P450"/>
    <property type="match status" value="1"/>
</dbReference>
<comment type="pathway">
    <text evidence="2">Secondary metabolite biosynthesis.</text>
</comment>
<evidence type="ECO:0000256" key="4">
    <source>
        <dbReference type="ARBA" id="ARBA00022617"/>
    </source>
</evidence>
<dbReference type="InterPro" id="IPR050121">
    <property type="entry name" value="Cytochrome_P450_monoxygenase"/>
</dbReference>
<keyword evidence="10" id="KW-0812">Transmembrane</keyword>
<dbReference type="GO" id="GO:0005506">
    <property type="term" value="F:iron ion binding"/>
    <property type="evidence" value="ECO:0007669"/>
    <property type="project" value="InterPro"/>
</dbReference>
<evidence type="ECO:0000256" key="5">
    <source>
        <dbReference type="ARBA" id="ARBA00022723"/>
    </source>
</evidence>
<keyword evidence="4 9" id="KW-0349">Heme</keyword>
<keyword evidence="8" id="KW-0503">Monooxygenase</keyword>
<keyword evidence="6" id="KW-0560">Oxidoreductase</keyword>
<evidence type="ECO:0000256" key="3">
    <source>
        <dbReference type="ARBA" id="ARBA00010617"/>
    </source>
</evidence>
<comment type="cofactor">
    <cofactor evidence="1 9">
        <name>heme</name>
        <dbReference type="ChEBI" id="CHEBI:30413"/>
    </cofactor>
</comment>
<name>A0A165QGJ1_9APHY</name>
<dbReference type="AlphaFoldDB" id="A0A165QGJ1"/>